<reference evidence="3 4" key="1">
    <citation type="journal article" date="2016" name="Genome Biol. Evol.">
        <title>Divergent and convergent evolution of fungal pathogenicity.</title>
        <authorList>
            <person name="Shang Y."/>
            <person name="Xiao G."/>
            <person name="Zheng P."/>
            <person name="Cen K."/>
            <person name="Zhan S."/>
            <person name="Wang C."/>
        </authorList>
    </citation>
    <scope>NUCLEOTIDE SEQUENCE [LARGE SCALE GENOMIC DNA]</scope>
    <source>
        <strain evidence="3 4">RCEF 2490</strain>
    </source>
</reference>
<dbReference type="Pfam" id="PF08639">
    <property type="entry name" value="Sld3_STD"/>
    <property type="match status" value="1"/>
</dbReference>
<protein>
    <submittedName>
        <fullName evidence="3">DNA replication regulator Sld3</fullName>
    </submittedName>
</protein>
<evidence type="ECO:0000259" key="2">
    <source>
        <dbReference type="Pfam" id="PF08639"/>
    </source>
</evidence>
<dbReference type="InterPro" id="IPR013948">
    <property type="entry name" value="DNA_replication_reg_Sld3_C"/>
</dbReference>
<feature type="region of interest" description="Disordered" evidence="1">
    <location>
        <begin position="496"/>
        <end position="523"/>
    </location>
</feature>
<dbReference type="PANTHER" id="PTHR28067">
    <property type="entry name" value="DNA REPLICATION REGULATOR SLD3"/>
    <property type="match status" value="1"/>
</dbReference>
<dbReference type="Proteomes" id="UP000078544">
    <property type="component" value="Unassembled WGS sequence"/>
</dbReference>
<keyword evidence="4" id="KW-1185">Reference proteome</keyword>
<accession>A0A166UQC5</accession>
<feature type="region of interest" description="Disordered" evidence="1">
    <location>
        <begin position="378"/>
        <end position="406"/>
    </location>
</feature>
<gene>
    <name evidence="3" type="ORF">AAL_00293</name>
</gene>
<name>A0A166UQC5_9HYPO</name>
<dbReference type="AlphaFoldDB" id="A0A166UQC5"/>
<feature type="compositionally biased region" description="Basic and acidic residues" evidence="1">
    <location>
        <begin position="91"/>
        <end position="108"/>
    </location>
</feature>
<sequence>MLLPRVHLPLASLDISASDAGFPRTRFVESRIKILDLEHRLGNTPTVVIAKSESKGTLFALERHDSGRYVMCKLGPWVDVGELARNASAVARDRLPQRQQRPESRPDPGRVASLLTADQRKKRAAIEAIQCHIRKKSKALPSPDNGGSDDRSDGPSLGSEPQDPRQLPSPDVRIDEHNAAGPEPDTQVLPAVEPTSLEPAADARQFAEKIFENIRSQYFETLYRSMGSLAYFAKGPLSRARSEFHLDLESNLDMADLIIFLQSLILTTVQIDKKYRETVPKLIDQARNMAEASDEGMRKKRKLKKMRLGKDALYPHEDECIRKWWDSNKPAPAEEDQSLSASQVNTPVAILRTRETQLQMILIFEILALEMLTNAENRDSSSLPTLPGAESGDQNPSTAVPHRRRNKHNLPVLIDVHADRLTIWQSIASDVQNLVGESQNTLVSQDSQVQQQPSSEPLKDFCVDVIVPFLVSFSARLPQLCDAISRKLGGPAIISPVQSKSLKRPSSRREQKPGTAAKRPSLDAKRTLQRALSTEQMQRRSVSRGPSNALALLRSASTTALVGVKREGSEPVSLKDLPRRTLSAGRRGPILSRSSSASRVEDSKASKQALVEAELKDAISALRKPNREVVGKAMAEADERRATASLSAKKARRLPRSTLAPAVQVKATPTNNRFRDVFGATTAAEYGALLSSEDLVPPSSIGNLIPSTGHRHGHRDALAPIASPSGVPFGETPSRSFSQPAFVKTAAQDQLAMLPSTPSIQRNTAAVGPIARQANHGPAMEEPWPATEGARREIAATPVRNSSSRMDPLSSPVPFLDAGKATEMSIYEKLGWDDDFDDI</sequence>
<organism evidence="3 4">
    <name type="scientific">Moelleriella libera RCEF 2490</name>
    <dbReference type="NCBI Taxonomy" id="1081109"/>
    <lineage>
        <taxon>Eukaryota</taxon>
        <taxon>Fungi</taxon>
        <taxon>Dikarya</taxon>
        <taxon>Ascomycota</taxon>
        <taxon>Pezizomycotina</taxon>
        <taxon>Sordariomycetes</taxon>
        <taxon>Hypocreomycetidae</taxon>
        <taxon>Hypocreales</taxon>
        <taxon>Clavicipitaceae</taxon>
        <taxon>Moelleriella</taxon>
    </lineage>
</organism>
<proteinExistence type="predicted"/>
<feature type="domain" description="DNA replication regulator Sld3 C-terminal" evidence="2">
    <location>
        <begin position="210"/>
        <end position="735"/>
    </location>
</feature>
<feature type="region of interest" description="Disordered" evidence="1">
    <location>
        <begin position="583"/>
        <end position="605"/>
    </location>
</feature>
<feature type="region of interest" description="Disordered" evidence="1">
    <location>
        <begin position="133"/>
        <end position="190"/>
    </location>
</feature>
<dbReference type="PANTHER" id="PTHR28067:SF1">
    <property type="entry name" value="DNA REPLICATION REGULATOR SLD3"/>
    <property type="match status" value="1"/>
</dbReference>
<feature type="region of interest" description="Disordered" evidence="1">
    <location>
        <begin position="91"/>
        <end position="119"/>
    </location>
</feature>
<dbReference type="InterPro" id="IPR042511">
    <property type="entry name" value="Sld3"/>
</dbReference>
<comment type="caution">
    <text evidence="3">The sequence shown here is derived from an EMBL/GenBank/DDBJ whole genome shotgun (WGS) entry which is preliminary data.</text>
</comment>
<dbReference type="GO" id="GO:0031261">
    <property type="term" value="C:DNA replication preinitiation complex"/>
    <property type="evidence" value="ECO:0007669"/>
    <property type="project" value="TreeGrafter"/>
</dbReference>
<dbReference type="STRING" id="1081109.A0A166UQC5"/>
<evidence type="ECO:0000313" key="4">
    <source>
        <dbReference type="Proteomes" id="UP000078544"/>
    </source>
</evidence>
<dbReference type="EMBL" id="AZGY01000001">
    <property type="protein sequence ID" value="OAA32828.1"/>
    <property type="molecule type" value="Genomic_DNA"/>
</dbReference>
<dbReference type="GO" id="GO:0006270">
    <property type="term" value="P:DNA replication initiation"/>
    <property type="evidence" value="ECO:0007669"/>
    <property type="project" value="InterPro"/>
</dbReference>
<evidence type="ECO:0000256" key="1">
    <source>
        <dbReference type="SAM" id="MobiDB-lite"/>
    </source>
</evidence>
<evidence type="ECO:0000313" key="3">
    <source>
        <dbReference type="EMBL" id="OAA32828.1"/>
    </source>
</evidence>
<dbReference type="Gene3D" id="1.20.58.2130">
    <property type="match status" value="1"/>
</dbReference>
<dbReference type="OrthoDB" id="5395343at2759"/>